<keyword evidence="1" id="KW-1133">Transmembrane helix</keyword>
<dbReference type="Pfam" id="PF14110">
    <property type="entry name" value="DUF4282"/>
    <property type="match status" value="1"/>
</dbReference>
<accession>A0A7S9L2Y2</accession>
<dbReference type="RefSeq" id="WP_196100939.1">
    <property type="nucleotide sequence ID" value="NZ_CP064939.1"/>
</dbReference>
<dbReference type="AlphaFoldDB" id="A0A7S9L2Y2"/>
<keyword evidence="1" id="KW-0812">Transmembrane</keyword>
<name>A0A7S9L2Y2_9SPHI</name>
<evidence type="ECO:0000313" key="3">
    <source>
        <dbReference type="Proteomes" id="UP000594759"/>
    </source>
</evidence>
<evidence type="ECO:0000256" key="1">
    <source>
        <dbReference type="SAM" id="Phobius"/>
    </source>
</evidence>
<keyword evidence="3" id="KW-1185">Reference proteome</keyword>
<dbReference type="Proteomes" id="UP000594759">
    <property type="component" value="Chromosome"/>
</dbReference>
<keyword evidence="1" id="KW-0472">Membrane</keyword>
<organism evidence="2 3">
    <name type="scientific">Pedobacter endophyticus</name>
    <dbReference type="NCBI Taxonomy" id="2789740"/>
    <lineage>
        <taxon>Bacteria</taxon>
        <taxon>Pseudomonadati</taxon>
        <taxon>Bacteroidota</taxon>
        <taxon>Sphingobacteriia</taxon>
        <taxon>Sphingobacteriales</taxon>
        <taxon>Sphingobacteriaceae</taxon>
        <taxon>Pedobacter</taxon>
    </lineage>
</organism>
<dbReference type="InterPro" id="IPR025557">
    <property type="entry name" value="DUF4282"/>
</dbReference>
<reference evidence="2 3" key="1">
    <citation type="submission" date="2020-11" db="EMBL/GenBank/DDBJ databases">
        <title>Pedobacter endophytica, an endophytic bacteria isolated form Carex pumila.</title>
        <authorList>
            <person name="Peng Y."/>
            <person name="Jiang L."/>
            <person name="Lee J."/>
        </authorList>
    </citation>
    <scope>NUCLEOTIDE SEQUENCE [LARGE SCALE GENOMIC DNA]</scope>
    <source>
        <strain evidence="2 3">JBR3-12</strain>
    </source>
</reference>
<dbReference type="EMBL" id="CP064939">
    <property type="protein sequence ID" value="QPH41502.1"/>
    <property type="molecule type" value="Genomic_DNA"/>
</dbReference>
<feature type="transmembrane region" description="Helical" evidence="1">
    <location>
        <begin position="52"/>
        <end position="73"/>
    </location>
</feature>
<gene>
    <name evidence="2" type="ORF">IZT61_09695</name>
</gene>
<sequence length="90" mass="10186">MYNKFLFFDVMITPKLITFIYWLMLLGAVGYGLSSMFSGYDGFTIGNMVKGLAFIVAGIVGSRVWCELMIVVFKINENLQELKNKKGTEL</sequence>
<evidence type="ECO:0000313" key="2">
    <source>
        <dbReference type="EMBL" id="QPH41502.1"/>
    </source>
</evidence>
<proteinExistence type="predicted"/>
<dbReference type="KEGG" id="pex:IZT61_09695"/>
<protein>
    <submittedName>
        <fullName evidence="2">DUF4282 domain-containing protein</fullName>
    </submittedName>
</protein>